<feature type="region of interest" description="Disordered" evidence="1">
    <location>
        <begin position="1"/>
        <end position="29"/>
    </location>
</feature>
<organism evidence="2">
    <name type="scientific">Rosellinia necatrix partitivirus 20</name>
    <dbReference type="NCBI Taxonomy" id="2699388"/>
    <lineage>
        <taxon>Viruses</taxon>
        <taxon>Riboviria</taxon>
        <taxon>Orthornavirae</taxon>
        <taxon>Pisuviricota</taxon>
        <taxon>Duplopiviricetes</taxon>
        <taxon>Durnavirales</taxon>
        <taxon>Partitiviridae</taxon>
    </lineage>
</organism>
<dbReference type="Pfam" id="PF25666">
    <property type="entry name" value="Partiti_capsid"/>
    <property type="match status" value="1"/>
</dbReference>
<protein>
    <submittedName>
        <fullName evidence="2">Capsid protein</fullName>
    </submittedName>
</protein>
<name>A0A6F8QGP2_9VIRU</name>
<reference evidence="2" key="1">
    <citation type="submission" date="2020-01" db="EMBL/GenBank/DDBJ databases">
        <authorList>
            <person name="Paul T."/>
            <person name="Suzuki N."/>
            <person name="Kondo H."/>
        </authorList>
    </citation>
    <scope>NUCLEOTIDE SEQUENCE</scope>
    <source>
        <strain evidence="2">W1134</strain>
    </source>
</reference>
<dbReference type="InterPro" id="IPR058242">
    <property type="entry name" value="Capsid_partitivirus"/>
</dbReference>
<evidence type="ECO:0000256" key="1">
    <source>
        <dbReference type="SAM" id="MobiDB-lite"/>
    </source>
</evidence>
<gene>
    <name evidence="2" type="primary">Cp</name>
</gene>
<reference evidence="2" key="2">
    <citation type="submission" date="2020-03" db="EMBL/GenBank/DDBJ databases">
        <title>Diverse partitiviruses from the phytopathogenic fungus, Rosellinia necatrix.</title>
        <authorList>
            <person name="Telengech P."/>
            <person name="Hisano S."/>
            <person name="Mugambi C."/>
            <person name="Hyodo K."/>
            <person name="Arjona J."/>
            <person name="Lopez C."/>
            <person name="Kanematsu S."/>
            <person name="Kondo H."/>
            <person name="Suzuki N."/>
        </authorList>
    </citation>
    <scope>NUCLEOTIDE SEQUENCE</scope>
    <source>
        <strain evidence="2">W1134</strain>
    </source>
</reference>
<proteinExistence type="predicted"/>
<evidence type="ECO:0000313" key="2">
    <source>
        <dbReference type="EMBL" id="BBU59849.1"/>
    </source>
</evidence>
<accession>A0A6F8QGP2</accession>
<sequence length="643" mass="69867">MSHRAAPRSSIPAPKATDGTPLAPPPAGPNITQVINTTLNLTSDDGAQTIIDVIPDMRFMLISWIYSIQHEMPANIYASMPHASPASLLAFTMLQMVALLYFNDSVLRPSMSAAAMTVFNNNVFSSFFAELLTLPVPAFAAPEFAALQAYFDDLASNICFIPSLATTTFLHDYGRHFPASIFLALHNIMAQLPANTTPASLSTTFYNFVVTNVTFNNGTAQVNVTPGMYFGLTRTNNATTAYTNWLAARVDRIVTALAIRPAFTAPTIGPIPVQVTTFTSNDDYNPYLYLSGLNNDNVLSLLQFARSLGQFVNTNVANSRPLSLYTREGSLEATRHLSFRIAGPTWSSNSGTLTEAAFSANTQRTTHRTYLTDINFAGAPRSPATAPDGTNNFFNVESLRMADPRPDHRIAAELRSGNATAADPITYQRNITSTDSAGLDLCNPPCIVFDPTVATTTHLFAVITSGKIIETGNVTSASVLVAQPDLPLHVTNASVLAGMIPFTKVKNSITDGTPFVFQTLPLYGHDSLPQGFTAGHPGRLRIPLARTGIVHAVRSLANNITRFFPGAQQLVGTNYVSHALNYFGYRTNQVPDATAIPDEMFCFWSSYRWTSPTGTRFMIPTLRPIFGLRARNHISQHPSARIP</sequence>
<dbReference type="EMBL" id="LC517389">
    <property type="protein sequence ID" value="BBU59849.1"/>
    <property type="molecule type" value="Genomic_RNA"/>
</dbReference>